<dbReference type="AlphaFoldDB" id="C5B924"/>
<accession>C5B924</accession>
<evidence type="ECO:0000313" key="2">
    <source>
        <dbReference type="Proteomes" id="UP000001485"/>
    </source>
</evidence>
<protein>
    <submittedName>
        <fullName evidence="1">Uncharacterized protein</fullName>
    </submittedName>
</protein>
<dbReference type="EMBL" id="CP001600">
    <property type="protein sequence ID" value="ACR70452.1"/>
    <property type="molecule type" value="Genomic_DNA"/>
</dbReference>
<organism evidence="1 2">
    <name type="scientific">Edwardsiella ictaluri (strain 93-146)</name>
    <dbReference type="NCBI Taxonomy" id="634503"/>
    <lineage>
        <taxon>Bacteria</taxon>
        <taxon>Pseudomonadati</taxon>
        <taxon>Pseudomonadota</taxon>
        <taxon>Gammaproteobacteria</taxon>
        <taxon>Enterobacterales</taxon>
        <taxon>Hafniaceae</taxon>
        <taxon>Edwardsiella</taxon>
    </lineage>
</organism>
<dbReference type="HOGENOM" id="CLU_1616410_0_0_6"/>
<gene>
    <name evidence="1" type="ordered locus">NT01EI_3313</name>
</gene>
<reference evidence="2" key="1">
    <citation type="submission" date="2009-03" db="EMBL/GenBank/DDBJ databases">
        <title>Complete genome sequence of Edwardsiella ictaluri 93-146.</title>
        <authorList>
            <person name="Williams M.L."/>
            <person name="Gillaspy A.F."/>
            <person name="Dyer D.W."/>
            <person name="Thune R.L."/>
            <person name="Waldbieser G.C."/>
            <person name="Schuster S.C."/>
            <person name="Gipson J."/>
            <person name="Zaitshik J."/>
            <person name="Landry C."/>
            <person name="Lawrence M.L."/>
        </authorList>
    </citation>
    <scope>NUCLEOTIDE SEQUENCE [LARGE SCALE GENOMIC DNA]</scope>
    <source>
        <strain evidence="2">93-146</strain>
    </source>
</reference>
<sequence length="164" mass="18410">MVTYLAYKGVDAVVERDSLLKERDIEVRLNEIKQDTMIDDRFKQVFGHKTSNPTDYIEKLTDNQASDILYGGSSNLERVALAINNTKSKFGLDEGTCMLLRKDILYLSLGLTSSEEKQKMFNVNGSSAWTLSLYHSLSINEEECDAVTNAALEVMEVPNHPLPS</sequence>
<reference evidence="1 2" key="2">
    <citation type="journal article" date="2012" name="J. Bacteriol.">
        <title>Genome Sequence of Edwardsiella ictaluri 93-146, a Strain Associated with a Natural Channel Catfish Outbreak of Enteric Septicemia of Catfish.</title>
        <authorList>
            <person name="Williams M.L."/>
            <person name="Gillaspy A.F."/>
            <person name="Dyer D.W."/>
            <person name="Thune R.L."/>
            <person name="Waldbieser G.C."/>
            <person name="Schuster S.C."/>
            <person name="Gipson J."/>
            <person name="Zaitshik J."/>
            <person name="Landry C."/>
            <person name="Banes M.M."/>
            <person name="Lawrence M.L."/>
        </authorList>
    </citation>
    <scope>NUCLEOTIDE SEQUENCE [LARGE SCALE GENOMIC DNA]</scope>
    <source>
        <strain evidence="1 2">93-146</strain>
    </source>
</reference>
<evidence type="ECO:0000313" key="1">
    <source>
        <dbReference type="EMBL" id="ACR70452.1"/>
    </source>
</evidence>
<name>C5B924_EDWI9</name>
<dbReference type="KEGG" id="eic:NT01EI_3313"/>
<proteinExistence type="predicted"/>
<dbReference type="Proteomes" id="UP000001485">
    <property type="component" value="Chromosome"/>
</dbReference>